<gene>
    <name evidence="3" type="ORF">Ae201684_015007</name>
</gene>
<keyword evidence="1" id="KW-0175">Coiled coil</keyword>
<dbReference type="AlphaFoldDB" id="A0A6G0WI39"/>
<protein>
    <submittedName>
        <fullName evidence="3">Uncharacterized protein</fullName>
    </submittedName>
</protein>
<name>A0A6G0WI39_9STRA</name>
<evidence type="ECO:0000313" key="4">
    <source>
        <dbReference type="Proteomes" id="UP000481153"/>
    </source>
</evidence>
<proteinExistence type="predicted"/>
<evidence type="ECO:0000313" key="3">
    <source>
        <dbReference type="EMBL" id="KAF0726865.1"/>
    </source>
</evidence>
<accession>A0A6G0WI39</accession>
<dbReference type="VEuPathDB" id="FungiDB:AeMF1_019178"/>
<sequence>MSGAGKCKGKGKAKIQVQEKGKAKVPAQDKGKGKAKVSVEGNERTKVVSMNILAIRQRDSRETAKQLNLTTAQMIKVMQDQVAFLEQDLARRKQEADPYFLAAVLAKAEILEFEEKNKEYKSMIENREKLISWLAAWVDTYIIHKGGPNYMEVTLLQDDHGRRRGCAYMTNRTHIMSQNAYPYKPFGTCVEDKTDVKVHLGEDDNGVCIQAFESYAHFTIECNYENAAKAWRFDLTESTPAFSVILIEDIDEDTLYIIHELHHLKLKRISVSGVFPGYPGQDRITVTHAGIAVDERFPFAEGESRPSGFQWIIFEHVTDRLTLVRWSLLNFCPVNANGPLSLHETARSFNCPVNRFDSEELIIERIRHTAEMTINKFRDQFRQRSNRFQLEAPTMGSRDQLFEDDE</sequence>
<reference evidence="3 4" key="1">
    <citation type="submission" date="2019-07" db="EMBL/GenBank/DDBJ databases">
        <title>Genomics analysis of Aphanomyces spp. identifies a new class of oomycete effector associated with host adaptation.</title>
        <authorList>
            <person name="Gaulin E."/>
        </authorList>
    </citation>
    <scope>NUCLEOTIDE SEQUENCE [LARGE SCALE GENOMIC DNA]</scope>
    <source>
        <strain evidence="3 4">ATCC 201684</strain>
    </source>
</reference>
<feature type="compositionally biased region" description="Basic and acidic residues" evidence="2">
    <location>
        <begin position="17"/>
        <end position="32"/>
    </location>
</feature>
<keyword evidence="4" id="KW-1185">Reference proteome</keyword>
<feature type="coiled-coil region" evidence="1">
    <location>
        <begin position="75"/>
        <end position="130"/>
    </location>
</feature>
<comment type="caution">
    <text evidence="3">The sequence shown here is derived from an EMBL/GenBank/DDBJ whole genome shotgun (WGS) entry which is preliminary data.</text>
</comment>
<evidence type="ECO:0000256" key="2">
    <source>
        <dbReference type="SAM" id="MobiDB-lite"/>
    </source>
</evidence>
<feature type="region of interest" description="Disordered" evidence="2">
    <location>
        <begin position="1"/>
        <end position="39"/>
    </location>
</feature>
<organism evidence="3 4">
    <name type="scientific">Aphanomyces euteiches</name>
    <dbReference type="NCBI Taxonomy" id="100861"/>
    <lineage>
        <taxon>Eukaryota</taxon>
        <taxon>Sar</taxon>
        <taxon>Stramenopiles</taxon>
        <taxon>Oomycota</taxon>
        <taxon>Saprolegniomycetes</taxon>
        <taxon>Saprolegniales</taxon>
        <taxon>Verrucalvaceae</taxon>
        <taxon>Aphanomyces</taxon>
    </lineage>
</organism>
<evidence type="ECO:0000256" key="1">
    <source>
        <dbReference type="SAM" id="Coils"/>
    </source>
</evidence>
<dbReference type="EMBL" id="VJMJ01000205">
    <property type="protein sequence ID" value="KAF0726865.1"/>
    <property type="molecule type" value="Genomic_DNA"/>
</dbReference>
<dbReference type="Proteomes" id="UP000481153">
    <property type="component" value="Unassembled WGS sequence"/>
</dbReference>